<dbReference type="RefSeq" id="WP_085937812.1">
    <property type="nucleotide sequence ID" value="NZ_FUWJ01000016.1"/>
</dbReference>
<dbReference type="STRING" id="225324.SAMN02745126_06076"/>
<dbReference type="AlphaFoldDB" id="A0A1T4TDU6"/>
<accession>A0A1T4TDU6</accession>
<evidence type="ECO:0000256" key="1">
    <source>
        <dbReference type="SAM" id="MobiDB-lite"/>
    </source>
</evidence>
<name>A0A1T4TDU6_9HYPH</name>
<keyword evidence="4" id="KW-1185">Reference proteome</keyword>
<sequence length="446" mass="50829">MTKTITDSQVLGELGETAVKKIVLETGFIYEHRGRLEAGTDGLIELRDPKSGAPLGKLLAVQVKATKESQYLRETDKGFEYLLRPADLKLWRLSNIPVIIVLWRQSDGSAYWKDVTDSVRGEERRLQFDKAADVFDPGCADRLGALTVDRRKPGVFVPPLNGGETAIINLLRIKLPEEIFIATSPFGSGRDAVPELLKHSNTRFDWVIRKRRYVSFFDPREYGTKAIVDVDQVEAIDSDIFAFNDDLDDTNDTMDLLRRTVERQLSAQVSYLRKERLFYFHAVATNKSRSYRYLANVKETSAKVVSAYTNKKNPEGRGYVRHHAATFRFERLADEWFVVVDPTFYFTNDGFRPHRYPEALLAGKKRLERNAAVRGQVVMWQHLLVESASCNNGLFDQNEHADVLLDFENLPVIELSRAVPESSWTRTDPRAKEMESRDLFDEGGAA</sequence>
<feature type="domain" description="DUF4365" evidence="2">
    <location>
        <begin position="13"/>
        <end position="143"/>
    </location>
</feature>
<feature type="compositionally biased region" description="Basic and acidic residues" evidence="1">
    <location>
        <begin position="427"/>
        <end position="440"/>
    </location>
</feature>
<gene>
    <name evidence="3" type="ORF">SAMN02745126_06076</name>
</gene>
<evidence type="ECO:0000259" key="2">
    <source>
        <dbReference type="Pfam" id="PF14280"/>
    </source>
</evidence>
<evidence type="ECO:0000313" key="3">
    <source>
        <dbReference type="EMBL" id="SKA38665.1"/>
    </source>
</evidence>
<feature type="region of interest" description="Disordered" evidence="1">
    <location>
        <begin position="424"/>
        <end position="446"/>
    </location>
</feature>
<reference evidence="4" key="1">
    <citation type="submission" date="2017-02" db="EMBL/GenBank/DDBJ databases">
        <authorList>
            <person name="Varghese N."/>
            <person name="Submissions S."/>
        </authorList>
    </citation>
    <scope>NUCLEOTIDE SEQUENCE [LARGE SCALE GENOMIC DNA]</scope>
    <source>
        <strain evidence="4">ATCC 27094</strain>
    </source>
</reference>
<dbReference type="InterPro" id="IPR025375">
    <property type="entry name" value="DUF4365"/>
</dbReference>
<proteinExistence type="predicted"/>
<protein>
    <recommendedName>
        <fullName evidence="2">DUF4365 domain-containing protein</fullName>
    </recommendedName>
</protein>
<evidence type="ECO:0000313" key="4">
    <source>
        <dbReference type="Proteomes" id="UP000190092"/>
    </source>
</evidence>
<dbReference type="Pfam" id="PF14280">
    <property type="entry name" value="DUF4365"/>
    <property type="match status" value="1"/>
</dbReference>
<dbReference type="Proteomes" id="UP000190092">
    <property type="component" value="Unassembled WGS sequence"/>
</dbReference>
<dbReference type="EMBL" id="FUWJ01000016">
    <property type="protein sequence ID" value="SKA38665.1"/>
    <property type="molecule type" value="Genomic_DNA"/>
</dbReference>
<dbReference type="OrthoDB" id="789223at2"/>
<organism evidence="3 4">
    <name type="scientific">Enhydrobacter aerosaccus</name>
    <dbReference type="NCBI Taxonomy" id="225324"/>
    <lineage>
        <taxon>Bacteria</taxon>
        <taxon>Pseudomonadati</taxon>
        <taxon>Pseudomonadota</taxon>
        <taxon>Alphaproteobacteria</taxon>
        <taxon>Hyphomicrobiales</taxon>
        <taxon>Enhydrobacter</taxon>
    </lineage>
</organism>